<keyword evidence="1" id="KW-0472">Membrane</keyword>
<dbReference type="AlphaFoldDB" id="A0A367ILB2"/>
<proteinExistence type="predicted"/>
<comment type="caution">
    <text evidence="2">The sequence shown here is derived from an EMBL/GenBank/DDBJ whole genome shotgun (WGS) entry which is preliminary data.</text>
</comment>
<name>A0A367ILB2_RHIST</name>
<accession>A0A367ILB2</accession>
<sequence length="108" mass="12658">MGYDSDDREVAMTLAPKESLERLQTEITALTEQMDRLRCQKNSWTLRKCLWGLIKHALADSLLLLLVFLIMWKRKSPLAYAIMDRLVPLSRTMGYRILRSVVFWKVTV</sequence>
<keyword evidence="3" id="KW-1185">Reference proteome</keyword>
<dbReference type="EMBL" id="PJQM01007223">
    <property type="protein sequence ID" value="RCH78472.1"/>
    <property type="molecule type" value="Genomic_DNA"/>
</dbReference>
<keyword evidence="1" id="KW-0812">Transmembrane</keyword>
<evidence type="ECO:0000313" key="3">
    <source>
        <dbReference type="Proteomes" id="UP000253551"/>
    </source>
</evidence>
<gene>
    <name evidence="2" type="ORF">CU098_007141</name>
</gene>
<evidence type="ECO:0000256" key="1">
    <source>
        <dbReference type="SAM" id="Phobius"/>
    </source>
</evidence>
<protein>
    <submittedName>
        <fullName evidence="2">Uncharacterized protein</fullName>
    </submittedName>
</protein>
<dbReference type="Proteomes" id="UP000253551">
    <property type="component" value="Unassembled WGS sequence"/>
</dbReference>
<organism evidence="2 3">
    <name type="scientific">Rhizopus stolonifer</name>
    <name type="common">Rhizopus nigricans</name>
    <dbReference type="NCBI Taxonomy" id="4846"/>
    <lineage>
        <taxon>Eukaryota</taxon>
        <taxon>Fungi</taxon>
        <taxon>Fungi incertae sedis</taxon>
        <taxon>Mucoromycota</taxon>
        <taxon>Mucoromycotina</taxon>
        <taxon>Mucoromycetes</taxon>
        <taxon>Mucorales</taxon>
        <taxon>Mucorineae</taxon>
        <taxon>Rhizopodaceae</taxon>
        <taxon>Rhizopus</taxon>
    </lineage>
</organism>
<keyword evidence="1" id="KW-1133">Transmembrane helix</keyword>
<reference evidence="2 3" key="1">
    <citation type="journal article" date="2018" name="G3 (Bethesda)">
        <title>Phylogenetic and Phylogenomic Definition of Rhizopus Species.</title>
        <authorList>
            <person name="Gryganskyi A.P."/>
            <person name="Golan J."/>
            <person name="Dolatabadi S."/>
            <person name="Mondo S."/>
            <person name="Robb S."/>
            <person name="Idnurm A."/>
            <person name="Muszewska A."/>
            <person name="Steczkiewicz K."/>
            <person name="Masonjones S."/>
            <person name="Liao H.L."/>
            <person name="Gajdeczka M.T."/>
            <person name="Anike F."/>
            <person name="Vuek A."/>
            <person name="Anishchenko I.M."/>
            <person name="Voigt K."/>
            <person name="de Hoog G.S."/>
            <person name="Smith M.E."/>
            <person name="Heitman J."/>
            <person name="Vilgalys R."/>
            <person name="Stajich J.E."/>
        </authorList>
    </citation>
    <scope>NUCLEOTIDE SEQUENCE [LARGE SCALE GENOMIC DNA]</scope>
    <source>
        <strain evidence="2 3">LSU 92-RS-03</strain>
    </source>
</reference>
<feature type="transmembrane region" description="Helical" evidence="1">
    <location>
        <begin position="53"/>
        <end position="72"/>
    </location>
</feature>
<evidence type="ECO:0000313" key="2">
    <source>
        <dbReference type="EMBL" id="RCH78472.1"/>
    </source>
</evidence>
<dbReference type="OrthoDB" id="346910at2759"/>